<evidence type="ECO:0000256" key="13">
    <source>
        <dbReference type="ARBA" id="ARBA00034003"/>
    </source>
</evidence>
<keyword evidence="3" id="KW-0132">Cell division</keyword>
<dbReference type="GO" id="GO:0006310">
    <property type="term" value="P:DNA recombination"/>
    <property type="evidence" value="ECO:0007669"/>
    <property type="project" value="UniProtKB-KW"/>
</dbReference>
<sequence>MRHFAQLYTDLDETTRTGAKVEALMRYFERAEPADAAWAIFFLIGRRVRQAVPLPTLRAWAVEAAGIPDWLLGECYDAVGDFAETVALLLPEPGEWSVDVDRSVLSFEGPQPLHRWVEDVLIPLRDREEAVQRAIVRAVWATLGGTERFVWNKLITGAFRVGVSQQLVVRALARASGTDPAAIAHRLMGEWQPSAAFYRALLARETADADVSRPYPFCLAHPLDDPPETLGSIDEWQAEWKWDGIRIRLIRRAGQTFLWSRGEELMTDRFPEIAASGALLPDGIVIDGEVLPWKHGTVLPFAQLQRRIGRKNLTRAVLDEAPATLLAYDLIELNGVDVRHQPLEWRRTELERLIATCAPDSQALLLSPVIVAADWDDLAAQWATSRARNVEGLMLKRRNSPYRVGRVRGDWWKWKVAPYTIDAVLIYAQRGSGKRASLYTDYTFAVWDGDRLTPFAKAYSGLTDDEIREVDAFVRRNTVEKFGPVRTVTPALVFELAFEGVQRSNRHKSGIAVRFPRILRWRRDKRPADADTLERVRALLPEES</sequence>
<keyword evidence="7" id="KW-0227">DNA damage</keyword>
<dbReference type="InterPro" id="IPR012310">
    <property type="entry name" value="DNA_ligase_ATP-dep_cent"/>
</dbReference>
<dbReference type="NCBIfam" id="TIGR04120">
    <property type="entry name" value="DNA_lig_bact"/>
    <property type="match status" value="1"/>
</dbReference>
<dbReference type="AlphaFoldDB" id="A7NPK3"/>
<evidence type="ECO:0000259" key="14">
    <source>
        <dbReference type="PROSITE" id="PS50160"/>
    </source>
</evidence>
<comment type="catalytic activity">
    <reaction evidence="13">
        <text>ATP + (deoxyribonucleotide)n-3'-hydroxyl + 5'-phospho-(deoxyribonucleotide)m = (deoxyribonucleotide)n+m + AMP + diphosphate.</text>
        <dbReference type="EC" id="6.5.1.1"/>
    </reaction>
</comment>
<gene>
    <name evidence="15" type="ordered locus">Rcas_3449</name>
</gene>
<reference evidence="15 16" key="1">
    <citation type="submission" date="2007-08" db="EMBL/GenBank/DDBJ databases">
        <title>Complete sequence of Roseiflexus castenholzii DSM 13941.</title>
        <authorList>
            <consortium name="US DOE Joint Genome Institute"/>
            <person name="Copeland A."/>
            <person name="Lucas S."/>
            <person name="Lapidus A."/>
            <person name="Barry K."/>
            <person name="Glavina del Rio T."/>
            <person name="Dalin E."/>
            <person name="Tice H."/>
            <person name="Pitluck S."/>
            <person name="Thompson L.S."/>
            <person name="Brettin T."/>
            <person name="Bruce D."/>
            <person name="Detter J.C."/>
            <person name="Han C."/>
            <person name="Tapia R."/>
            <person name="Schmutz J."/>
            <person name="Larimer F."/>
            <person name="Land M."/>
            <person name="Hauser L."/>
            <person name="Kyrpides N."/>
            <person name="Mikhailova N."/>
            <person name="Bryant D.A."/>
            <person name="Hanada S."/>
            <person name="Tsukatani Y."/>
            <person name="Richardson P."/>
        </authorList>
    </citation>
    <scope>NUCLEOTIDE SEQUENCE [LARGE SCALE GENOMIC DNA]</scope>
    <source>
        <strain evidence="16">DSM 13941 / HLO8</strain>
    </source>
</reference>
<dbReference type="CDD" id="cd07972">
    <property type="entry name" value="OBF_DNA_ligase_Arch_LigB"/>
    <property type="match status" value="1"/>
</dbReference>
<dbReference type="GO" id="GO:0006260">
    <property type="term" value="P:DNA replication"/>
    <property type="evidence" value="ECO:0007669"/>
    <property type="project" value="UniProtKB-KW"/>
</dbReference>
<dbReference type="Pfam" id="PF04679">
    <property type="entry name" value="DNA_ligase_A_C"/>
    <property type="match status" value="1"/>
</dbReference>
<dbReference type="Gene3D" id="3.30.470.30">
    <property type="entry name" value="DNA ligase/mRNA capping enzyme"/>
    <property type="match status" value="1"/>
</dbReference>
<dbReference type="KEGG" id="rca:Rcas_3449"/>
<evidence type="ECO:0000256" key="12">
    <source>
        <dbReference type="ARBA" id="ARBA00023306"/>
    </source>
</evidence>
<evidence type="ECO:0000256" key="11">
    <source>
        <dbReference type="ARBA" id="ARBA00023204"/>
    </source>
</evidence>
<evidence type="ECO:0000256" key="10">
    <source>
        <dbReference type="ARBA" id="ARBA00023172"/>
    </source>
</evidence>
<evidence type="ECO:0000313" key="15">
    <source>
        <dbReference type="EMBL" id="ABU59499.1"/>
    </source>
</evidence>
<dbReference type="STRING" id="383372.Rcas_3449"/>
<dbReference type="eggNOG" id="COG1793">
    <property type="taxonomic scope" value="Bacteria"/>
</dbReference>
<keyword evidence="8" id="KW-0067">ATP-binding</keyword>
<dbReference type="Proteomes" id="UP000000263">
    <property type="component" value="Chromosome"/>
</dbReference>
<dbReference type="PANTHER" id="PTHR45674">
    <property type="entry name" value="DNA LIGASE 1/3 FAMILY MEMBER"/>
    <property type="match status" value="1"/>
</dbReference>
<dbReference type="InterPro" id="IPR036599">
    <property type="entry name" value="DNA_ligase_N_sf"/>
</dbReference>
<keyword evidence="4" id="KW-0235">DNA replication</keyword>
<dbReference type="Gene3D" id="1.10.3260.10">
    <property type="entry name" value="DNA ligase, ATP-dependent, N-terminal domain"/>
    <property type="match status" value="1"/>
</dbReference>
<dbReference type="GO" id="GO:0046872">
    <property type="term" value="F:metal ion binding"/>
    <property type="evidence" value="ECO:0007669"/>
    <property type="project" value="UniProtKB-KW"/>
</dbReference>
<dbReference type="Pfam" id="PF01068">
    <property type="entry name" value="DNA_ligase_A_M"/>
    <property type="match status" value="1"/>
</dbReference>
<dbReference type="Gene3D" id="2.40.50.140">
    <property type="entry name" value="Nucleic acid-binding proteins"/>
    <property type="match status" value="1"/>
</dbReference>
<dbReference type="GO" id="GO:0003677">
    <property type="term" value="F:DNA binding"/>
    <property type="evidence" value="ECO:0007669"/>
    <property type="project" value="InterPro"/>
</dbReference>
<evidence type="ECO:0000256" key="4">
    <source>
        <dbReference type="ARBA" id="ARBA00022705"/>
    </source>
</evidence>
<dbReference type="GO" id="GO:0051301">
    <property type="term" value="P:cell division"/>
    <property type="evidence" value="ECO:0007669"/>
    <property type="project" value="UniProtKB-KW"/>
</dbReference>
<dbReference type="PANTHER" id="PTHR45674:SF13">
    <property type="entry name" value="DNA LIGASE-RELATED"/>
    <property type="match status" value="1"/>
</dbReference>
<evidence type="ECO:0000256" key="7">
    <source>
        <dbReference type="ARBA" id="ARBA00022763"/>
    </source>
</evidence>
<dbReference type="InterPro" id="IPR012340">
    <property type="entry name" value="NA-bd_OB-fold"/>
</dbReference>
<evidence type="ECO:0000313" key="16">
    <source>
        <dbReference type="Proteomes" id="UP000000263"/>
    </source>
</evidence>
<keyword evidence="12" id="KW-0131">Cell cycle</keyword>
<keyword evidence="6" id="KW-0547">Nucleotide-binding</keyword>
<name>A7NPK3_ROSCS</name>
<protein>
    <recommendedName>
        <fullName evidence="1">DNA ligase (ATP)</fullName>
        <ecNumber evidence="1">6.5.1.1</ecNumber>
    </recommendedName>
</protein>
<keyword evidence="5" id="KW-0479">Metal-binding</keyword>
<accession>A7NPK3</accession>
<evidence type="ECO:0000256" key="8">
    <source>
        <dbReference type="ARBA" id="ARBA00022840"/>
    </source>
</evidence>
<dbReference type="SUPFAM" id="SSF56091">
    <property type="entry name" value="DNA ligase/mRNA capping enzyme, catalytic domain"/>
    <property type="match status" value="1"/>
</dbReference>
<dbReference type="GO" id="GO:0003910">
    <property type="term" value="F:DNA ligase (ATP) activity"/>
    <property type="evidence" value="ECO:0007669"/>
    <property type="project" value="UniProtKB-EC"/>
</dbReference>
<evidence type="ECO:0000256" key="3">
    <source>
        <dbReference type="ARBA" id="ARBA00022618"/>
    </source>
</evidence>
<evidence type="ECO:0000256" key="1">
    <source>
        <dbReference type="ARBA" id="ARBA00012727"/>
    </source>
</evidence>
<keyword evidence="11" id="KW-0234">DNA repair</keyword>
<evidence type="ECO:0000256" key="6">
    <source>
        <dbReference type="ARBA" id="ARBA00022741"/>
    </source>
</evidence>
<dbReference type="InterPro" id="IPR050191">
    <property type="entry name" value="ATP-dep_DNA_ligase"/>
</dbReference>
<dbReference type="OrthoDB" id="9802472at2"/>
<keyword evidence="10" id="KW-0233">DNA recombination</keyword>
<feature type="domain" description="ATP-dependent DNA ligase family profile" evidence="14">
    <location>
        <begin position="316"/>
        <end position="448"/>
    </location>
</feature>
<dbReference type="SUPFAM" id="SSF50249">
    <property type="entry name" value="Nucleic acid-binding proteins"/>
    <property type="match status" value="1"/>
</dbReference>
<dbReference type="PROSITE" id="PS00697">
    <property type="entry name" value="DNA_LIGASE_A1"/>
    <property type="match status" value="1"/>
</dbReference>
<dbReference type="Pfam" id="PF04675">
    <property type="entry name" value="DNA_ligase_A_N"/>
    <property type="match status" value="1"/>
</dbReference>
<dbReference type="InterPro" id="IPR012309">
    <property type="entry name" value="DNA_ligase_ATP-dep_C"/>
</dbReference>
<evidence type="ECO:0000256" key="2">
    <source>
        <dbReference type="ARBA" id="ARBA00022598"/>
    </source>
</evidence>
<dbReference type="GO" id="GO:0006281">
    <property type="term" value="P:DNA repair"/>
    <property type="evidence" value="ECO:0007669"/>
    <property type="project" value="UniProtKB-KW"/>
</dbReference>
<organism evidence="15 16">
    <name type="scientific">Roseiflexus castenholzii (strain DSM 13941 / HLO8)</name>
    <dbReference type="NCBI Taxonomy" id="383372"/>
    <lineage>
        <taxon>Bacteria</taxon>
        <taxon>Bacillati</taxon>
        <taxon>Chloroflexota</taxon>
        <taxon>Chloroflexia</taxon>
        <taxon>Chloroflexales</taxon>
        <taxon>Roseiflexineae</taxon>
        <taxon>Roseiflexaceae</taxon>
        <taxon>Roseiflexus</taxon>
    </lineage>
</organism>
<proteinExistence type="predicted"/>
<dbReference type="InterPro" id="IPR016059">
    <property type="entry name" value="DNA_ligase_ATP-dep_CS"/>
</dbReference>
<dbReference type="GO" id="GO:0005524">
    <property type="term" value="F:ATP binding"/>
    <property type="evidence" value="ECO:0007669"/>
    <property type="project" value="UniProtKB-KW"/>
</dbReference>
<dbReference type="NCBIfam" id="NF006701">
    <property type="entry name" value="PRK09247.1"/>
    <property type="match status" value="1"/>
</dbReference>
<dbReference type="CDD" id="cd07897">
    <property type="entry name" value="Adenylation_DNA_ligase_Bac1"/>
    <property type="match status" value="1"/>
</dbReference>
<dbReference type="EC" id="6.5.1.1" evidence="1"/>
<dbReference type="RefSeq" id="WP_012121923.1">
    <property type="nucleotide sequence ID" value="NC_009767.1"/>
</dbReference>
<dbReference type="EMBL" id="CP000804">
    <property type="protein sequence ID" value="ABU59499.1"/>
    <property type="molecule type" value="Genomic_DNA"/>
</dbReference>
<dbReference type="PROSITE" id="PS50160">
    <property type="entry name" value="DNA_LIGASE_A3"/>
    <property type="match status" value="1"/>
</dbReference>
<evidence type="ECO:0000256" key="5">
    <source>
        <dbReference type="ARBA" id="ARBA00022723"/>
    </source>
</evidence>
<dbReference type="InterPro" id="IPR012308">
    <property type="entry name" value="DNA_ligase_ATP-dep_N"/>
</dbReference>
<evidence type="ECO:0000256" key="9">
    <source>
        <dbReference type="ARBA" id="ARBA00022842"/>
    </source>
</evidence>
<keyword evidence="9" id="KW-0460">Magnesium</keyword>
<keyword evidence="2 15" id="KW-0436">Ligase</keyword>
<keyword evidence="16" id="KW-1185">Reference proteome</keyword>
<dbReference type="InterPro" id="IPR026333">
    <property type="entry name" value="ATP_dep_DNA_lig_pp_1105_fam"/>
</dbReference>
<dbReference type="HOGENOM" id="CLU_005138_6_2_0"/>